<evidence type="ECO:0000256" key="3">
    <source>
        <dbReference type="ARBA" id="ARBA00013208"/>
    </source>
</evidence>
<dbReference type="PROSITE" id="PS00761">
    <property type="entry name" value="SPASE_I_3"/>
    <property type="match status" value="1"/>
</dbReference>
<dbReference type="InterPro" id="IPR036286">
    <property type="entry name" value="LexA/Signal_pep-like_sf"/>
</dbReference>
<dbReference type="RefSeq" id="WP_094487470.1">
    <property type="nucleotide sequence ID" value="NZ_NOXX01000226.1"/>
</dbReference>
<keyword evidence="5 7" id="KW-0378">Hydrolase</keyword>
<dbReference type="PANTHER" id="PTHR43390:SF1">
    <property type="entry name" value="CHLOROPLAST PROCESSING PEPTIDASE"/>
    <property type="match status" value="1"/>
</dbReference>
<evidence type="ECO:0000256" key="4">
    <source>
        <dbReference type="ARBA" id="ARBA00019232"/>
    </source>
</evidence>
<dbReference type="PANTHER" id="PTHR43390">
    <property type="entry name" value="SIGNAL PEPTIDASE I"/>
    <property type="match status" value="1"/>
</dbReference>
<protein>
    <recommendedName>
        <fullName evidence="4 7">Signal peptidase I</fullName>
        <ecNumber evidence="3 7">3.4.21.89</ecNumber>
    </recommendedName>
</protein>
<dbReference type="InterPro" id="IPR019758">
    <property type="entry name" value="Pept_S26A_signal_pept_1_CS"/>
</dbReference>
<dbReference type="GO" id="GO:0006465">
    <property type="term" value="P:signal peptide processing"/>
    <property type="evidence" value="ECO:0007669"/>
    <property type="project" value="InterPro"/>
</dbReference>
<dbReference type="EC" id="3.4.21.89" evidence="3 7"/>
<name>A0A255ZDB8_9FLAO</name>
<feature type="transmembrane region" description="Helical" evidence="7">
    <location>
        <begin position="6"/>
        <end position="25"/>
    </location>
</feature>
<feature type="transmembrane region" description="Helical" evidence="7">
    <location>
        <begin position="123"/>
        <end position="143"/>
    </location>
</feature>
<feature type="transmembrane region" description="Helical" evidence="7">
    <location>
        <begin position="54"/>
        <end position="74"/>
    </location>
</feature>
<reference evidence="9 10" key="1">
    <citation type="submission" date="2017-07" db="EMBL/GenBank/DDBJ databases">
        <title>Flavobacterium cyanobacteriorum sp. nov., isolated from cyanobacterial aggregates in a eutrophic lake.</title>
        <authorList>
            <person name="Cai H."/>
        </authorList>
    </citation>
    <scope>NUCLEOTIDE SEQUENCE [LARGE SCALE GENOMIC DNA]</scope>
    <source>
        <strain evidence="9 10">TH167</strain>
    </source>
</reference>
<evidence type="ECO:0000256" key="1">
    <source>
        <dbReference type="ARBA" id="ARBA00000677"/>
    </source>
</evidence>
<accession>A0A255ZDB8</accession>
<keyword evidence="7" id="KW-1133">Transmembrane helix</keyword>
<dbReference type="GO" id="GO:0016020">
    <property type="term" value="C:membrane"/>
    <property type="evidence" value="ECO:0007669"/>
    <property type="project" value="UniProtKB-SubCell"/>
</dbReference>
<comment type="caution">
    <text evidence="7">Lacks conserved residue(s) required for the propagation of feature annotation.</text>
</comment>
<dbReference type="GO" id="GO:0009003">
    <property type="term" value="F:signal peptidase activity"/>
    <property type="evidence" value="ECO:0007669"/>
    <property type="project" value="UniProtKB-EC"/>
</dbReference>
<keyword evidence="7" id="KW-0472">Membrane</keyword>
<dbReference type="InterPro" id="IPR019533">
    <property type="entry name" value="Peptidase_S26"/>
</dbReference>
<dbReference type="OrthoDB" id="9802919at2"/>
<dbReference type="SUPFAM" id="SSF51306">
    <property type="entry name" value="LexA/Signal peptidase"/>
    <property type="match status" value="1"/>
</dbReference>
<dbReference type="GO" id="GO:0004252">
    <property type="term" value="F:serine-type endopeptidase activity"/>
    <property type="evidence" value="ECO:0007669"/>
    <property type="project" value="InterPro"/>
</dbReference>
<evidence type="ECO:0000256" key="7">
    <source>
        <dbReference type="RuleBase" id="RU362042"/>
    </source>
</evidence>
<evidence type="ECO:0000313" key="10">
    <source>
        <dbReference type="Proteomes" id="UP000216035"/>
    </source>
</evidence>
<keyword evidence="7" id="KW-0812">Transmembrane</keyword>
<dbReference type="EMBL" id="NOXX01000226">
    <property type="protein sequence ID" value="OYQ38590.1"/>
    <property type="molecule type" value="Genomic_DNA"/>
</dbReference>
<evidence type="ECO:0000256" key="6">
    <source>
        <dbReference type="PIRSR" id="PIRSR600223-1"/>
    </source>
</evidence>
<evidence type="ECO:0000259" key="8">
    <source>
        <dbReference type="Pfam" id="PF10502"/>
    </source>
</evidence>
<feature type="active site" evidence="6">
    <location>
        <position position="262"/>
    </location>
</feature>
<comment type="similarity">
    <text evidence="2 7">Belongs to the peptidase S26 family.</text>
</comment>
<dbReference type="Proteomes" id="UP000216035">
    <property type="component" value="Unassembled WGS sequence"/>
</dbReference>
<dbReference type="AlphaFoldDB" id="A0A255ZDB8"/>
<dbReference type="InterPro" id="IPR000223">
    <property type="entry name" value="Pept_S26A_signal_pept_1"/>
</dbReference>
<comment type="subcellular location">
    <subcellularLocation>
        <location evidence="7">Membrane</location>
        <topology evidence="7">Single-pass type II membrane protein</topology>
    </subcellularLocation>
</comment>
<evidence type="ECO:0000256" key="2">
    <source>
        <dbReference type="ARBA" id="ARBA00009370"/>
    </source>
</evidence>
<gene>
    <name evidence="9" type="ORF">CHX27_14470</name>
</gene>
<evidence type="ECO:0000256" key="5">
    <source>
        <dbReference type="ARBA" id="ARBA00022801"/>
    </source>
</evidence>
<dbReference type="InterPro" id="IPR043739">
    <property type="entry name" value="DUF5684"/>
</dbReference>
<dbReference type="Pfam" id="PF10502">
    <property type="entry name" value="Peptidase_S26"/>
    <property type="match status" value="1"/>
</dbReference>
<dbReference type="Gene3D" id="2.10.109.10">
    <property type="entry name" value="Umud Fragment, subunit A"/>
    <property type="match status" value="2"/>
</dbReference>
<comment type="catalytic activity">
    <reaction evidence="1 7">
        <text>Cleavage of hydrophobic, N-terminal signal or leader sequences from secreted and periplasmic proteins.</text>
        <dbReference type="EC" id="3.4.21.89"/>
    </reaction>
</comment>
<feature type="transmembrane region" description="Helical" evidence="7">
    <location>
        <begin position="500"/>
        <end position="519"/>
    </location>
</feature>
<dbReference type="NCBIfam" id="TIGR02227">
    <property type="entry name" value="sigpep_I_bact"/>
    <property type="match status" value="2"/>
</dbReference>
<dbReference type="Pfam" id="PF18936">
    <property type="entry name" value="DUF5684"/>
    <property type="match status" value="1"/>
</dbReference>
<comment type="caution">
    <text evidence="9">The sequence shown here is derived from an EMBL/GenBank/DDBJ whole genome shotgun (WGS) entry which is preliminary data.</text>
</comment>
<proteinExistence type="inferred from homology"/>
<organism evidence="9 10">
    <name type="scientific">Flavobacterium aurantiibacter</name>
    <dbReference type="NCBI Taxonomy" id="2023067"/>
    <lineage>
        <taxon>Bacteria</taxon>
        <taxon>Pseudomonadati</taxon>
        <taxon>Bacteroidota</taxon>
        <taxon>Flavobacteriia</taxon>
        <taxon>Flavobacteriales</taxon>
        <taxon>Flavobacteriaceae</taxon>
        <taxon>Flavobacterium</taxon>
    </lineage>
</organism>
<dbReference type="CDD" id="cd06530">
    <property type="entry name" value="S26_SPase_I"/>
    <property type="match status" value="2"/>
</dbReference>
<keyword evidence="7" id="KW-0645">Protease</keyword>
<feature type="active site" evidence="6">
    <location>
        <position position="153"/>
    </location>
</feature>
<sequence>MTFSEWLIVILIFQIIHFLGTWKLYVRAGRKAWEAAIPIYNAIVLMKIINRPTYWVILLFVPVVNLIMFPVIWVETARSFGKNTLTDTWLTLLTFGFYLYVLNYAANLTYVENRSLIARTKTGDTVSSILFAIVVATLVHTYVMQPFQIPTSSLEKTLLVGDFLFVSKFHYGARPQMSAVSFPMVHDTIPVAKVKSYVYDDANKDSWKNKLQYPYVRIPGFQTIKNNDIVVFNWPCDTLFHMYERADRRYDKPIDKKTNYVKRCVGIAGDKLEIKQGTVYINGKAVVYPERAKIQYVYQAAFDRSKPVDFNYVMKTIGSTEQVGSNTKGDTIFFSALTEEGVEKLKSFSAFSGIKRRIETRTDSRIFGGQLSWNADNMGPIYIPKAGTTIALTPENLPFYKKVITEYEGPHLVKVVGNDVYIDNKLAKSYTFQKDYYWMMGDNRGNSLDSRYWGFVPEDHVVGKAVFVWLSLDGTASGLDKIRWSRMFTTVNGDGPATSYLWVFGLAVLAYFGLTRFVFKKKAA</sequence>
<keyword evidence="10" id="KW-1185">Reference proteome</keyword>
<dbReference type="PRINTS" id="PR00727">
    <property type="entry name" value="LEADERPTASE"/>
</dbReference>
<feature type="domain" description="Peptidase S26" evidence="8">
    <location>
        <begin position="125"/>
        <end position="469"/>
    </location>
</feature>
<evidence type="ECO:0000313" key="9">
    <source>
        <dbReference type="EMBL" id="OYQ38590.1"/>
    </source>
</evidence>
<feature type="transmembrane region" description="Helical" evidence="7">
    <location>
        <begin position="89"/>
        <end position="111"/>
    </location>
</feature>